<evidence type="ECO:0000259" key="1">
    <source>
        <dbReference type="PROSITE" id="PS51352"/>
    </source>
</evidence>
<proteinExistence type="predicted"/>
<dbReference type="PROSITE" id="PS51352">
    <property type="entry name" value="THIOREDOXIN_2"/>
    <property type="match status" value="1"/>
</dbReference>
<dbReference type="InterPro" id="IPR050553">
    <property type="entry name" value="Thioredoxin_ResA/DsbE_sf"/>
</dbReference>
<feature type="domain" description="Thioredoxin" evidence="1">
    <location>
        <begin position="250"/>
        <end position="409"/>
    </location>
</feature>
<accession>A0A1T5K0V5</accession>
<dbReference type="Proteomes" id="UP000190961">
    <property type="component" value="Unassembled WGS sequence"/>
</dbReference>
<dbReference type="RefSeq" id="WP_079686228.1">
    <property type="nucleotide sequence ID" value="NZ_FUZU01000001.1"/>
</dbReference>
<dbReference type="InterPro" id="IPR000866">
    <property type="entry name" value="AhpC/TSA"/>
</dbReference>
<name>A0A1T5K0V5_9BACT</name>
<dbReference type="CDD" id="cd02966">
    <property type="entry name" value="TlpA_like_family"/>
    <property type="match status" value="1"/>
</dbReference>
<keyword evidence="3" id="KW-1185">Reference proteome</keyword>
<dbReference type="GO" id="GO:0016491">
    <property type="term" value="F:oxidoreductase activity"/>
    <property type="evidence" value="ECO:0007669"/>
    <property type="project" value="InterPro"/>
</dbReference>
<dbReference type="SUPFAM" id="SSF52833">
    <property type="entry name" value="Thioredoxin-like"/>
    <property type="match status" value="1"/>
</dbReference>
<gene>
    <name evidence="2" type="ORF">SAMN05660236_1700</name>
</gene>
<dbReference type="STRING" id="688867.SAMN05660236_1700"/>
<dbReference type="Gene3D" id="3.40.30.10">
    <property type="entry name" value="Glutaredoxin"/>
    <property type="match status" value="1"/>
</dbReference>
<dbReference type="OrthoDB" id="616241at2"/>
<organism evidence="2 3">
    <name type="scientific">Ohtaekwangia koreensis</name>
    <dbReference type="NCBI Taxonomy" id="688867"/>
    <lineage>
        <taxon>Bacteria</taxon>
        <taxon>Pseudomonadati</taxon>
        <taxon>Bacteroidota</taxon>
        <taxon>Cytophagia</taxon>
        <taxon>Cytophagales</taxon>
        <taxon>Fulvivirgaceae</taxon>
        <taxon>Ohtaekwangia</taxon>
    </lineage>
</organism>
<sequence length="417" mass="47044">MNLKLITVISLVVCLLAGNTVRAKGEKAIKSGVWRATLEIQGLQLPFNFKVTSDPSGGLDLYIMNGEERLLLEDVKITGDSINIALHIFDANIKAKIYGKGDSLSGVFIKNYEQHYNVPFHAVHGEEYRFVKKDLNLITEPDYSGKYAVKFIHESDTSEAIGIFKQQGNYVTGTFLTTTGDYRYLEGSVNKGVLYLSAFDGNHAYLFTANRNPDNTLIGEFFSGQTWTEFWVAEKNEDASLPDPESLTYLKSGFDKIEFSFPDIQGKKVSFPDRKYEGKVVILQIFGTWCPNCMDETTFFSHWYNANKMRGVEIIGLAYERKSDFNYASTRVKKMVETLKVPYTFVIAGTNDKEKASLTLPMLNHVMAFPTTIIIGKDGKVKKIHTGFSGPGTGFYYDQYVERFNEIINTLLKESLN</sequence>
<dbReference type="AlphaFoldDB" id="A0A1T5K0V5"/>
<evidence type="ECO:0000313" key="2">
    <source>
        <dbReference type="EMBL" id="SKC57432.1"/>
    </source>
</evidence>
<dbReference type="Pfam" id="PF00578">
    <property type="entry name" value="AhpC-TSA"/>
    <property type="match status" value="1"/>
</dbReference>
<dbReference type="EMBL" id="FUZU01000001">
    <property type="protein sequence ID" value="SKC57432.1"/>
    <property type="molecule type" value="Genomic_DNA"/>
</dbReference>
<evidence type="ECO:0000313" key="3">
    <source>
        <dbReference type="Proteomes" id="UP000190961"/>
    </source>
</evidence>
<dbReference type="InterPro" id="IPR013766">
    <property type="entry name" value="Thioredoxin_domain"/>
</dbReference>
<dbReference type="PANTHER" id="PTHR42852">
    <property type="entry name" value="THIOL:DISULFIDE INTERCHANGE PROTEIN DSBE"/>
    <property type="match status" value="1"/>
</dbReference>
<dbReference type="PANTHER" id="PTHR42852:SF13">
    <property type="entry name" value="PROTEIN DIPZ"/>
    <property type="match status" value="1"/>
</dbReference>
<dbReference type="InterPro" id="IPR036249">
    <property type="entry name" value="Thioredoxin-like_sf"/>
</dbReference>
<reference evidence="2 3" key="1">
    <citation type="submission" date="2017-02" db="EMBL/GenBank/DDBJ databases">
        <authorList>
            <person name="Peterson S.W."/>
        </authorList>
    </citation>
    <scope>NUCLEOTIDE SEQUENCE [LARGE SCALE GENOMIC DNA]</scope>
    <source>
        <strain evidence="2 3">DSM 25262</strain>
    </source>
</reference>
<protein>
    <submittedName>
        <fullName evidence="2">Peroxiredoxin</fullName>
    </submittedName>
</protein>
<dbReference type="GO" id="GO:0016209">
    <property type="term" value="F:antioxidant activity"/>
    <property type="evidence" value="ECO:0007669"/>
    <property type="project" value="InterPro"/>
</dbReference>